<dbReference type="InterPro" id="IPR002477">
    <property type="entry name" value="Peptidoglycan-bd-like"/>
</dbReference>
<dbReference type="Gene3D" id="1.10.101.10">
    <property type="entry name" value="PGBD-like superfamily/PGBD"/>
    <property type="match status" value="1"/>
</dbReference>
<evidence type="ECO:0000313" key="4">
    <source>
        <dbReference type="EMBL" id="PPU44203.1"/>
    </source>
</evidence>
<dbReference type="InterPro" id="IPR046519">
    <property type="entry name" value="X-Tfes_XVIPCD"/>
</dbReference>
<dbReference type="Proteomes" id="UP000238908">
    <property type="component" value="Unassembled WGS sequence"/>
</dbReference>
<evidence type="ECO:0000256" key="1">
    <source>
        <dbReference type="SAM" id="MobiDB-lite"/>
    </source>
</evidence>
<feature type="region of interest" description="Disordered" evidence="1">
    <location>
        <begin position="421"/>
        <end position="450"/>
    </location>
</feature>
<dbReference type="InterPro" id="IPR036366">
    <property type="entry name" value="PGBDSf"/>
</dbReference>
<name>A0A2S7BG13_9XANT</name>
<dbReference type="Pfam" id="PF20410">
    <property type="entry name" value="X-Tfes_XVIPCD"/>
    <property type="match status" value="1"/>
</dbReference>
<evidence type="ECO:0000259" key="3">
    <source>
        <dbReference type="Pfam" id="PF20410"/>
    </source>
</evidence>
<evidence type="ECO:0000313" key="5">
    <source>
        <dbReference type="Proteomes" id="UP000238908"/>
    </source>
</evidence>
<sequence length="450" mass="49783">MAAQEATPQIPYRLMQLEWDQKKEYHNEVVENFDDLVTHHPYGNRGANLQNGSAVGGQRGRTLGLIGGEFQEIEVAEPGQTHGLRPDQVLLKKDFLLEDSRLPPGPASRALDVPSPVAGVVGTADARQGLVDVLDREGGDVILRVRHMSPLHVQAGDRVEYGQALGVQGKQATQAIHVHMEVDTRYYQHYENYVGDLVSGRLSIDAERRDRGIEPRPFVDDETIRIGESSEMVRKAQQTLNAEGYRGTDNQPLQEDGVYRLSMQAAVINYQQAHGLSQTGDIDPATLQQIAPRIFPPELNREDHNAAPTYRNIQGAVPSQDPLHRQAEDAVRRLEQSLGRDYDDNSARLAASSAHLAKANGLTQIDHVVLSNQTASVGRGENVFVVQGALENPAHLMVHMKTSDAIAQPVDQSLTQLQALSETQRQQQAQQQGQQQDHQQQMSAPQHRMV</sequence>
<dbReference type="InterPro" id="IPR011055">
    <property type="entry name" value="Dup_hybrid_motif"/>
</dbReference>
<dbReference type="EMBL" id="MDEE01000090">
    <property type="protein sequence ID" value="PPU44203.1"/>
    <property type="molecule type" value="Genomic_DNA"/>
</dbReference>
<feature type="domain" description="Peptidoglycan binding-like" evidence="2">
    <location>
        <begin position="230"/>
        <end position="289"/>
    </location>
</feature>
<dbReference type="SUPFAM" id="SSF47090">
    <property type="entry name" value="PGBD-like"/>
    <property type="match status" value="1"/>
</dbReference>
<gene>
    <name evidence="4" type="ORF">XdyCFBP7245_23045</name>
</gene>
<dbReference type="AlphaFoldDB" id="A0A2S7BG13"/>
<accession>A0A2S7BG13</accession>
<organism evidence="4 5">
    <name type="scientific">Xanthomonas dyei</name>
    <dbReference type="NCBI Taxonomy" id="743699"/>
    <lineage>
        <taxon>Bacteria</taxon>
        <taxon>Pseudomonadati</taxon>
        <taxon>Pseudomonadota</taxon>
        <taxon>Gammaproteobacteria</taxon>
        <taxon>Lysobacterales</taxon>
        <taxon>Lysobacteraceae</taxon>
        <taxon>Xanthomonas</taxon>
    </lineage>
</organism>
<proteinExistence type="predicted"/>
<feature type="domain" description="X-Tfes XVIPCD" evidence="3">
    <location>
        <begin position="321"/>
        <end position="419"/>
    </location>
</feature>
<comment type="caution">
    <text evidence="4">The sequence shown here is derived from an EMBL/GenBank/DDBJ whole genome shotgun (WGS) entry which is preliminary data.</text>
</comment>
<dbReference type="InterPro" id="IPR036365">
    <property type="entry name" value="PGBD-like_sf"/>
</dbReference>
<dbReference type="Gene3D" id="2.70.70.10">
    <property type="entry name" value="Glucose Permease (Domain IIA)"/>
    <property type="match status" value="1"/>
</dbReference>
<dbReference type="Pfam" id="PF01471">
    <property type="entry name" value="PG_binding_1"/>
    <property type="match status" value="1"/>
</dbReference>
<reference evidence="4 5" key="1">
    <citation type="submission" date="2016-08" db="EMBL/GenBank/DDBJ databases">
        <authorList>
            <person name="Seilhamer J.J."/>
        </authorList>
    </citation>
    <scope>NUCLEOTIDE SEQUENCE [LARGE SCALE GENOMIC DNA]</scope>
    <source>
        <strain evidence="4 5">CFBP7245</strain>
    </source>
</reference>
<evidence type="ECO:0000259" key="2">
    <source>
        <dbReference type="Pfam" id="PF01471"/>
    </source>
</evidence>
<protein>
    <submittedName>
        <fullName evidence="4">Peptidoglycan-binding protein</fullName>
    </submittedName>
</protein>